<name>A0AAW8DEL6_9MICC</name>
<proteinExistence type="predicted"/>
<accession>A0AAW8DEL6</accession>
<evidence type="ECO:0000259" key="5">
    <source>
        <dbReference type="Pfam" id="PF00890"/>
    </source>
</evidence>
<dbReference type="AlphaFoldDB" id="A0AAW8DEL6"/>
<dbReference type="InterPro" id="IPR036188">
    <property type="entry name" value="FAD/NAD-bd_sf"/>
</dbReference>
<dbReference type="GO" id="GO:0008202">
    <property type="term" value="P:steroid metabolic process"/>
    <property type="evidence" value="ECO:0007669"/>
    <property type="project" value="UniProtKB-ARBA"/>
</dbReference>
<evidence type="ECO:0000313" key="6">
    <source>
        <dbReference type="EMBL" id="MDP9904332.1"/>
    </source>
</evidence>
<dbReference type="Proteomes" id="UP001230951">
    <property type="component" value="Unassembled WGS sequence"/>
</dbReference>
<dbReference type="EMBL" id="JAUSTF010000001">
    <property type="protein sequence ID" value="MDQ0179015.1"/>
    <property type="molecule type" value="Genomic_DNA"/>
</dbReference>
<evidence type="ECO:0000256" key="1">
    <source>
        <dbReference type="ARBA" id="ARBA00001974"/>
    </source>
</evidence>
<dbReference type="Gene3D" id="3.90.700.10">
    <property type="entry name" value="Succinate dehydrogenase/fumarate reductase flavoprotein, catalytic domain"/>
    <property type="match status" value="1"/>
</dbReference>
<dbReference type="EMBL" id="JAUSRG010000002">
    <property type="protein sequence ID" value="MDP9904332.1"/>
    <property type="molecule type" value="Genomic_DNA"/>
</dbReference>
<comment type="cofactor">
    <cofactor evidence="1">
        <name>FAD</name>
        <dbReference type="ChEBI" id="CHEBI:57692"/>
    </cofactor>
</comment>
<keyword evidence="4" id="KW-0560">Oxidoreductase</keyword>
<evidence type="ECO:0000256" key="2">
    <source>
        <dbReference type="ARBA" id="ARBA00022630"/>
    </source>
</evidence>
<keyword evidence="8" id="KW-1185">Reference proteome</keyword>
<dbReference type="PRINTS" id="PR00411">
    <property type="entry name" value="PNDRDTASEI"/>
</dbReference>
<reference evidence="6 8" key="1">
    <citation type="submission" date="2023-07" db="EMBL/GenBank/DDBJ databases">
        <title>Sorghum-associated microbial communities from plants grown in Nebraska, USA.</title>
        <authorList>
            <person name="Schachtman D."/>
        </authorList>
    </citation>
    <scope>NUCLEOTIDE SEQUENCE</scope>
    <source>
        <strain evidence="6">DS1006</strain>
        <strain evidence="7 8">DS1016</strain>
    </source>
</reference>
<dbReference type="GO" id="GO:0033765">
    <property type="term" value="F:steroid dehydrogenase activity, acting on the CH-CH group of donors"/>
    <property type="evidence" value="ECO:0007669"/>
    <property type="project" value="UniProtKB-ARBA"/>
</dbReference>
<dbReference type="Pfam" id="PF00890">
    <property type="entry name" value="FAD_binding_2"/>
    <property type="match status" value="2"/>
</dbReference>
<dbReference type="SUPFAM" id="SSF51905">
    <property type="entry name" value="FAD/NAD(P)-binding domain"/>
    <property type="match status" value="1"/>
</dbReference>
<protein>
    <submittedName>
        <fullName evidence="6">Succinate dehydrogenase/fumarate reductase flavoprotein subunit</fullName>
    </submittedName>
</protein>
<keyword evidence="2" id="KW-0285">Flavoprotein</keyword>
<evidence type="ECO:0000256" key="3">
    <source>
        <dbReference type="ARBA" id="ARBA00022827"/>
    </source>
</evidence>
<dbReference type="PANTHER" id="PTHR43400">
    <property type="entry name" value="FUMARATE REDUCTASE"/>
    <property type="match status" value="1"/>
</dbReference>
<dbReference type="SUPFAM" id="SSF56425">
    <property type="entry name" value="Succinate dehydrogenase/fumarate reductase flavoprotein, catalytic domain"/>
    <property type="match status" value="1"/>
</dbReference>
<feature type="domain" description="FAD-dependent oxidoreductase 2 FAD-binding" evidence="5">
    <location>
        <begin position="138"/>
        <end position="421"/>
    </location>
</feature>
<organism evidence="6 9">
    <name type="scientific">Arthrobacter bambusae</name>
    <dbReference type="NCBI Taxonomy" id="1338426"/>
    <lineage>
        <taxon>Bacteria</taxon>
        <taxon>Bacillati</taxon>
        <taxon>Actinomycetota</taxon>
        <taxon>Actinomycetes</taxon>
        <taxon>Micrococcales</taxon>
        <taxon>Micrococcaceae</taxon>
        <taxon>Arthrobacter</taxon>
    </lineage>
</organism>
<dbReference type="RefSeq" id="WP_306959965.1">
    <property type="nucleotide sequence ID" value="NZ_JAUSRG010000002.1"/>
</dbReference>
<feature type="domain" description="FAD-dependent oxidoreductase 2 FAD-binding" evidence="5">
    <location>
        <begin position="9"/>
        <end position="63"/>
    </location>
</feature>
<dbReference type="PANTHER" id="PTHR43400:SF7">
    <property type="entry name" value="FAD-DEPENDENT OXIDOREDUCTASE 2 FAD BINDING DOMAIN-CONTAINING PROTEIN"/>
    <property type="match status" value="1"/>
</dbReference>
<evidence type="ECO:0000313" key="7">
    <source>
        <dbReference type="EMBL" id="MDQ0179015.1"/>
    </source>
</evidence>
<keyword evidence="3" id="KW-0274">FAD</keyword>
<dbReference type="Proteomes" id="UP001242995">
    <property type="component" value="Unassembled WGS sequence"/>
</dbReference>
<dbReference type="InterPro" id="IPR027477">
    <property type="entry name" value="Succ_DH/fumarate_Rdtase_cat_sf"/>
</dbReference>
<gene>
    <name evidence="6" type="ORF">J2S90_001278</name>
    <name evidence="7" type="ORF">J2S93_000422</name>
</gene>
<dbReference type="InterPro" id="IPR050315">
    <property type="entry name" value="FAD-oxidoreductase_2"/>
</dbReference>
<dbReference type="InterPro" id="IPR003953">
    <property type="entry name" value="FAD-dep_OxRdtase_2_FAD-bd"/>
</dbReference>
<evidence type="ECO:0000313" key="9">
    <source>
        <dbReference type="Proteomes" id="UP001242995"/>
    </source>
</evidence>
<sequence>MTDITEPFDLIVVGAGAAGLATANRAVDLGGRVLLLEKGAAAGGSAALSAGILWTAPNVDVLRRIQPDGDPVLGPLVVEGYEQAVKDVRAAGVSVSEEWRDHLEWGRACKVDILDLFAKWTAKINASGGGLLTGVSDVELIIDGGKVAGVTFTHEGEEKSALGAATVLATGGFQGDPELKQKFIGNGADDIAVRSNPHSVGDGFRLGTAAGAAASRHLSGFYGHTLPSPLPVSPEVFLRLTLYFSAYGVLVNRRGRRFTDESLGDEVSNQFLVREPGQRGVLIWDDQVQQNRALAVPYPSGMALDRHGEAKKLGARTAETDTLVELVEVVAGWGVDRAALAATLESYQRASDGESVALDAPLPANPSALKKGPFRAIEVQPCITIPFGGLRVDGDSRVLDRDNLPIPGLFAAGADAGGAQDLRYVGGIVFGFVFGRRAADAALAHIVRGHGADELVSAP</sequence>
<dbReference type="Gene3D" id="3.50.50.60">
    <property type="entry name" value="FAD/NAD(P)-binding domain"/>
    <property type="match status" value="1"/>
</dbReference>
<evidence type="ECO:0000313" key="8">
    <source>
        <dbReference type="Proteomes" id="UP001230951"/>
    </source>
</evidence>
<evidence type="ECO:0000256" key="4">
    <source>
        <dbReference type="ARBA" id="ARBA00023002"/>
    </source>
</evidence>
<comment type="caution">
    <text evidence="6">The sequence shown here is derived from an EMBL/GenBank/DDBJ whole genome shotgun (WGS) entry which is preliminary data.</text>
</comment>